<dbReference type="InterPro" id="IPR036287">
    <property type="entry name" value="Rv1873-like_sf"/>
</dbReference>
<comment type="caution">
    <text evidence="1">The sequence shown here is derived from an EMBL/GenBank/DDBJ whole genome shotgun (WGS) entry which is preliminary data.</text>
</comment>
<protein>
    <submittedName>
        <fullName evidence="1">DUF1810 domain-containing protein</fullName>
    </submittedName>
</protein>
<dbReference type="SUPFAM" id="SSF140736">
    <property type="entry name" value="Rv1873-like"/>
    <property type="match status" value="1"/>
</dbReference>
<sequence length="141" mass="15433">MTDEFDLNRFVEAQAGGVFERAVAEVRAGEKRSHWMWFVFPQVAGLGMSATSRRYAISGRAEAVAYLAHPVLGRRLLECCEAVAGLPPGTSAERVFGSVDALKLRSCLTLFETVSAEPVFGRLLDRLFGGVRDPATLERLT</sequence>
<dbReference type="RefSeq" id="WP_398275266.1">
    <property type="nucleotide sequence ID" value="NZ_JBITLV010000001.1"/>
</dbReference>
<dbReference type="EMBL" id="JBITLV010000001">
    <property type="protein sequence ID" value="MFI7586141.1"/>
    <property type="molecule type" value="Genomic_DNA"/>
</dbReference>
<dbReference type="Gene3D" id="1.25.40.380">
    <property type="entry name" value="Protein of unknown function DUF1810"/>
    <property type="match status" value="1"/>
</dbReference>
<evidence type="ECO:0000313" key="1">
    <source>
        <dbReference type="EMBL" id="MFI7586141.1"/>
    </source>
</evidence>
<evidence type="ECO:0000313" key="2">
    <source>
        <dbReference type="Proteomes" id="UP001612915"/>
    </source>
</evidence>
<reference evidence="1 2" key="1">
    <citation type="submission" date="2024-10" db="EMBL/GenBank/DDBJ databases">
        <title>The Natural Products Discovery Center: Release of the First 8490 Sequenced Strains for Exploring Actinobacteria Biosynthetic Diversity.</title>
        <authorList>
            <person name="Kalkreuter E."/>
            <person name="Kautsar S.A."/>
            <person name="Yang D."/>
            <person name="Bader C.D."/>
            <person name="Teijaro C.N."/>
            <person name="Fluegel L."/>
            <person name="Davis C.M."/>
            <person name="Simpson J.R."/>
            <person name="Lauterbach L."/>
            <person name="Steele A.D."/>
            <person name="Gui C."/>
            <person name="Meng S."/>
            <person name="Li G."/>
            <person name="Viehrig K."/>
            <person name="Ye F."/>
            <person name="Su P."/>
            <person name="Kiefer A.F."/>
            <person name="Nichols A."/>
            <person name="Cepeda A.J."/>
            <person name="Yan W."/>
            <person name="Fan B."/>
            <person name="Jiang Y."/>
            <person name="Adhikari A."/>
            <person name="Zheng C.-J."/>
            <person name="Schuster L."/>
            <person name="Cowan T.M."/>
            <person name="Smanski M.J."/>
            <person name="Chevrette M.G."/>
            <person name="De Carvalho L.P.S."/>
            <person name="Shen B."/>
        </authorList>
    </citation>
    <scope>NUCLEOTIDE SEQUENCE [LARGE SCALE GENOMIC DNA]</scope>
    <source>
        <strain evidence="1 2">NPDC049639</strain>
    </source>
</reference>
<keyword evidence="2" id="KW-1185">Reference proteome</keyword>
<dbReference type="InterPro" id="IPR014937">
    <property type="entry name" value="DUF1810"/>
</dbReference>
<dbReference type="PIRSF" id="PIRSF008546">
    <property type="entry name" value="UCP008546"/>
    <property type="match status" value="1"/>
</dbReference>
<organism evidence="1 2">
    <name type="scientific">Spongisporangium articulatum</name>
    <dbReference type="NCBI Taxonomy" id="3362603"/>
    <lineage>
        <taxon>Bacteria</taxon>
        <taxon>Bacillati</taxon>
        <taxon>Actinomycetota</taxon>
        <taxon>Actinomycetes</taxon>
        <taxon>Kineosporiales</taxon>
        <taxon>Kineosporiaceae</taxon>
        <taxon>Spongisporangium</taxon>
    </lineage>
</organism>
<dbReference type="Proteomes" id="UP001612915">
    <property type="component" value="Unassembled WGS sequence"/>
</dbReference>
<gene>
    <name evidence="1" type="ORF">ACIB24_03590</name>
</gene>
<name>A0ABW8AIE9_9ACTN</name>
<accession>A0ABW8AIE9</accession>
<dbReference type="Pfam" id="PF08837">
    <property type="entry name" value="DUF1810"/>
    <property type="match status" value="1"/>
</dbReference>
<proteinExistence type="predicted"/>